<evidence type="ECO:0000256" key="2">
    <source>
        <dbReference type="ARBA" id="ARBA00029447"/>
    </source>
</evidence>
<dbReference type="InterPro" id="IPR039379">
    <property type="entry name" value="Protoglobin_sensor_dom"/>
</dbReference>
<feature type="coiled-coil region" evidence="4">
    <location>
        <begin position="186"/>
        <end position="221"/>
    </location>
</feature>
<dbReference type="GO" id="GO:0006935">
    <property type="term" value="P:chemotaxis"/>
    <property type="evidence" value="ECO:0007669"/>
    <property type="project" value="InterPro"/>
</dbReference>
<dbReference type="eggNOG" id="COG0840">
    <property type="taxonomic scope" value="Bacteria"/>
</dbReference>
<dbReference type="InterPro" id="IPR044398">
    <property type="entry name" value="Globin-sensor_dom"/>
</dbReference>
<feature type="domain" description="Methyl-accepting transducer" evidence="5">
    <location>
        <begin position="206"/>
        <end position="433"/>
    </location>
</feature>
<protein>
    <submittedName>
        <fullName evidence="6">Heme-based aerotactic transducer HemAT</fullName>
    </submittedName>
</protein>
<dbReference type="KEGG" id="blr:BRLA_c004900"/>
<proteinExistence type="inferred from homology"/>
<dbReference type="AlphaFoldDB" id="A0A075R101"/>
<dbReference type="STRING" id="1042163.BRLA_c004900"/>
<dbReference type="GO" id="GO:0007165">
    <property type="term" value="P:signal transduction"/>
    <property type="evidence" value="ECO:0007669"/>
    <property type="project" value="UniProtKB-KW"/>
</dbReference>
<dbReference type="EMBL" id="CP007806">
    <property type="protein sequence ID" value="AIG24848.1"/>
    <property type="molecule type" value="Genomic_DNA"/>
</dbReference>
<keyword evidence="4" id="KW-0175">Coiled coil</keyword>
<dbReference type="PANTHER" id="PTHR32089:SF118">
    <property type="entry name" value="HEME-BASED AEROTACTIC TRANSDUCER HEMAT"/>
    <property type="match status" value="1"/>
</dbReference>
<dbReference type="PRINTS" id="PR00260">
    <property type="entry name" value="CHEMTRNSDUCR"/>
</dbReference>
<evidence type="ECO:0000259" key="5">
    <source>
        <dbReference type="PROSITE" id="PS50111"/>
    </source>
</evidence>
<sequence length="439" mass="49074">MCAKPFSAFFGSNHSKKAFSLDEQAHSKNVSLNVSKHSDVVKQLEMIQLSESDLRIARCLQPLVEQHIDEMVAQFYKNLKHEPSLMVIIERHSSIDRLKSTLRTHILQLFNGTIDENFLQQRKRIAIAHVKIGLLPKWYLCAFQDLSISLFNMLDIHIDSKSDYHKSVKAITKLLNIEQQIVLEAYQDEINRLRSLEEDKKVIVREKVNQAAQELAAISEETSASVEELSAQAGEFVIHAKQGTASSIEAQNLSIDGTTKLDEQVSQFDLLQSSMREISIEMKALENTSEQIRGIVSVVTGIAEQTNLLALNAAIEAARAGEQGRGFAVVADEVRKLAEQTKKSVSGVTQLIEQTHNQTSRVSSLLDRVEELIVSSTSSMSEITCFFANIQKAVSISKERSNLIEQELVTFSRVIEEMNQAVSHVAHSAENLSEVMDTL</sequence>
<dbReference type="Gene3D" id="1.10.490.10">
    <property type="entry name" value="Globins"/>
    <property type="match status" value="1"/>
</dbReference>
<evidence type="ECO:0000313" key="6">
    <source>
        <dbReference type="EMBL" id="AIG24848.1"/>
    </source>
</evidence>
<comment type="similarity">
    <text evidence="2">Belongs to the methyl-accepting chemotaxis (MCP) protein family.</text>
</comment>
<dbReference type="PANTHER" id="PTHR32089">
    <property type="entry name" value="METHYL-ACCEPTING CHEMOTAXIS PROTEIN MCPB"/>
    <property type="match status" value="1"/>
</dbReference>
<evidence type="ECO:0000256" key="3">
    <source>
        <dbReference type="PROSITE-ProRule" id="PRU00284"/>
    </source>
</evidence>
<evidence type="ECO:0000313" key="7">
    <source>
        <dbReference type="Proteomes" id="UP000005850"/>
    </source>
</evidence>
<dbReference type="GO" id="GO:0020037">
    <property type="term" value="F:heme binding"/>
    <property type="evidence" value="ECO:0007669"/>
    <property type="project" value="InterPro"/>
</dbReference>
<reference evidence="6 7" key="1">
    <citation type="journal article" date="2011" name="J. Bacteriol.">
        <title>Genome sequence of Brevibacillus laterosporus LMG 15441, a pathogen of invertebrates.</title>
        <authorList>
            <person name="Djukic M."/>
            <person name="Poehlein A."/>
            <person name="Thurmer A."/>
            <person name="Daniel R."/>
        </authorList>
    </citation>
    <scope>NUCLEOTIDE SEQUENCE [LARGE SCALE GENOMIC DNA]</scope>
    <source>
        <strain evidence="6 7">LMG 15441</strain>
    </source>
</reference>
<organism evidence="6 7">
    <name type="scientific">Brevibacillus laterosporus LMG 15441</name>
    <dbReference type="NCBI Taxonomy" id="1042163"/>
    <lineage>
        <taxon>Bacteria</taxon>
        <taxon>Bacillati</taxon>
        <taxon>Bacillota</taxon>
        <taxon>Bacilli</taxon>
        <taxon>Bacillales</taxon>
        <taxon>Paenibacillaceae</taxon>
        <taxon>Brevibacillus</taxon>
    </lineage>
</organism>
<dbReference type="SMART" id="SM00283">
    <property type="entry name" value="MA"/>
    <property type="match status" value="1"/>
</dbReference>
<dbReference type="RefSeq" id="WP_003335692.1">
    <property type="nucleotide sequence ID" value="NZ_CP007806.1"/>
</dbReference>
<dbReference type="InterPro" id="IPR009050">
    <property type="entry name" value="Globin-like_sf"/>
</dbReference>
<dbReference type="CDD" id="cd01068">
    <property type="entry name" value="globin_sensor"/>
    <property type="match status" value="1"/>
</dbReference>
<gene>
    <name evidence="6" type="primary">hemAT_1</name>
    <name evidence="6" type="ORF">BRLA_c004900</name>
</gene>
<dbReference type="InterPro" id="IPR012292">
    <property type="entry name" value="Globin/Proto"/>
</dbReference>
<dbReference type="PROSITE" id="PS50111">
    <property type="entry name" value="CHEMOTAXIS_TRANSDUC_2"/>
    <property type="match status" value="1"/>
</dbReference>
<dbReference type="CDD" id="cd11386">
    <property type="entry name" value="MCP_signal"/>
    <property type="match status" value="1"/>
</dbReference>
<dbReference type="GO" id="GO:0019825">
    <property type="term" value="F:oxygen binding"/>
    <property type="evidence" value="ECO:0007669"/>
    <property type="project" value="InterPro"/>
</dbReference>
<dbReference type="HOGENOM" id="CLU_000445_21_4_9"/>
<evidence type="ECO:0000256" key="4">
    <source>
        <dbReference type="SAM" id="Coils"/>
    </source>
</evidence>
<dbReference type="Pfam" id="PF00015">
    <property type="entry name" value="MCPsignal"/>
    <property type="match status" value="1"/>
</dbReference>
<keyword evidence="1 3" id="KW-0807">Transducer</keyword>
<dbReference type="Gene3D" id="1.10.287.950">
    <property type="entry name" value="Methyl-accepting chemotaxis protein"/>
    <property type="match status" value="1"/>
</dbReference>
<dbReference type="SUPFAM" id="SSF58104">
    <property type="entry name" value="Methyl-accepting chemotaxis protein (MCP) signaling domain"/>
    <property type="match status" value="1"/>
</dbReference>
<dbReference type="InterPro" id="IPR004089">
    <property type="entry name" value="MCPsignal_dom"/>
</dbReference>
<dbReference type="InterPro" id="IPR004090">
    <property type="entry name" value="Chemotax_Me-accpt_rcpt"/>
</dbReference>
<dbReference type="SUPFAM" id="SSF46458">
    <property type="entry name" value="Globin-like"/>
    <property type="match status" value="1"/>
</dbReference>
<name>A0A075R101_BRELA</name>
<dbReference type="Pfam" id="PF11563">
    <property type="entry name" value="Protoglobin"/>
    <property type="match status" value="1"/>
</dbReference>
<keyword evidence="7" id="KW-1185">Reference proteome</keyword>
<dbReference type="Proteomes" id="UP000005850">
    <property type="component" value="Chromosome"/>
</dbReference>
<accession>A0A075R101</accession>
<evidence type="ECO:0000256" key="1">
    <source>
        <dbReference type="ARBA" id="ARBA00023224"/>
    </source>
</evidence>
<dbReference type="GO" id="GO:0004888">
    <property type="term" value="F:transmembrane signaling receptor activity"/>
    <property type="evidence" value="ECO:0007669"/>
    <property type="project" value="InterPro"/>
</dbReference>
<dbReference type="GO" id="GO:0016020">
    <property type="term" value="C:membrane"/>
    <property type="evidence" value="ECO:0007669"/>
    <property type="project" value="InterPro"/>
</dbReference>